<accession>A0A7L4YKS1</accession>
<reference evidence="3 4" key="1">
    <citation type="journal article" date="2018" name="Int. J. Syst. Evol. Microbiol.">
        <title>Epidermidibacterium keratini gen. nov., sp. nov., a member of the family Sporichthyaceae, isolated from keratin epidermis.</title>
        <authorList>
            <person name="Lee D.G."/>
            <person name="Trujillo M.E."/>
            <person name="Kang S."/>
            <person name="Nam J.J."/>
            <person name="Kim Y.J."/>
        </authorList>
    </citation>
    <scope>NUCLEOTIDE SEQUENCE [LARGE SCALE GENOMIC DNA]</scope>
    <source>
        <strain evidence="3 4">EPI-7</strain>
    </source>
</reference>
<keyword evidence="2" id="KW-0812">Transmembrane</keyword>
<keyword evidence="2" id="KW-1133">Transmembrane helix</keyword>
<feature type="region of interest" description="Disordered" evidence="1">
    <location>
        <begin position="38"/>
        <end position="60"/>
    </location>
</feature>
<protein>
    <submittedName>
        <fullName evidence="3">Uncharacterized protein</fullName>
    </submittedName>
</protein>
<dbReference type="RefSeq" id="WP_159543832.1">
    <property type="nucleotide sequence ID" value="NZ_CP047156.1"/>
</dbReference>
<dbReference type="OrthoDB" id="3388334at2"/>
<feature type="transmembrane region" description="Helical" evidence="2">
    <location>
        <begin position="118"/>
        <end position="141"/>
    </location>
</feature>
<keyword evidence="4" id="KW-1185">Reference proteome</keyword>
<evidence type="ECO:0000313" key="4">
    <source>
        <dbReference type="Proteomes" id="UP000463857"/>
    </source>
</evidence>
<evidence type="ECO:0000313" key="3">
    <source>
        <dbReference type="EMBL" id="QHB99850.1"/>
    </source>
</evidence>
<evidence type="ECO:0000256" key="1">
    <source>
        <dbReference type="SAM" id="MobiDB-lite"/>
    </source>
</evidence>
<gene>
    <name evidence="3" type="ORF">EK0264_05840</name>
</gene>
<keyword evidence="2" id="KW-0472">Membrane</keyword>
<name>A0A7L4YKS1_9ACTN</name>
<dbReference type="KEGG" id="eke:EK0264_05840"/>
<dbReference type="InParanoid" id="A0A7L4YKS1"/>
<feature type="transmembrane region" description="Helical" evidence="2">
    <location>
        <begin position="78"/>
        <end position="98"/>
    </location>
</feature>
<organism evidence="3 4">
    <name type="scientific">Epidermidibacterium keratini</name>
    <dbReference type="NCBI Taxonomy" id="1891644"/>
    <lineage>
        <taxon>Bacteria</taxon>
        <taxon>Bacillati</taxon>
        <taxon>Actinomycetota</taxon>
        <taxon>Actinomycetes</taxon>
        <taxon>Sporichthyales</taxon>
        <taxon>Sporichthyaceae</taxon>
        <taxon>Epidermidibacterium</taxon>
    </lineage>
</organism>
<dbReference type="Proteomes" id="UP000463857">
    <property type="component" value="Chromosome"/>
</dbReference>
<evidence type="ECO:0000256" key="2">
    <source>
        <dbReference type="SAM" id="Phobius"/>
    </source>
</evidence>
<dbReference type="EMBL" id="CP047156">
    <property type="protein sequence ID" value="QHB99850.1"/>
    <property type="molecule type" value="Genomic_DNA"/>
</dbReference>
<proteinExistence type="predicted"/>
<sequence>MNVWVQTLVIVLALLVSVAGGWAVTVAVLRLAKTPENREPQTVRDPAGRTAPMLDASQGTDPQPLLRGGLWVGILERFFVTAVIIAGVPALIAVVIAIKGLGRYPELREQQGASERFIVGTLASLTIAVGCGVGALAILGWDIGSVSPLPR</sequence>
<dbReference type="AlphaFoldDB" id="A0A7L4YKS1"/>